<reference evidence="20 21" key="1">
    <citation type="journal article" date="2015" name="Nature">
        <title>rRNA introns, odd ribosomes, and small enigmatic genomes across a large radiation of phyla.</title>
        <authorList>
            <person name="Brown C.T."/>
            <person name="Hug L.A."/>
            <person name="Thomas B.C."/>
            <person name="Sharon I."/>
            <person name="Castelle C.J."/>
            <person name="Singh A."/>
            <person name="Wilkins M.J."/>
            <person name="Williams K.H."/>
            <person name="Banfield J.F."/>
        </authorList>
    </citation>
    <scope>NUCLEOTIDE SEQUENCE [LARGE SCALE GENOMIC DNA]</scope>
</reference>
<dbReference type="Gene3D" id="3.40.50.300">
    <property type="entry name" value="P-loop containing nucleotide triphosphate hydrolases"/>
    <property type="match status" value="2"/>
</dbReference>
<evidence type="ECO:0000256" key="16">
    <source>
        <dbReference type="NCBIfam" id="TIGR01389"/>
    </source>
</evidence>
<dbReference type="CDD" id="cd18794">
    <property type="entry name" value="SF2_C_RecQ"/>
    <property type="match status" value="1"/>
</dbReference>
<evidence type="ECO:0000256" key="15">
    <source>
        <dbReference type="ARBA" id="ARBA00034617"/>
    </source>
</evidence>
<keyword evidence="4" id="KW-0479">Metal-binding</keyword>
<evidence type="ECO:0000256" key="12">
    <source>
        <dbReference type="ARBA" id="ARBA00023172"/>
    </source>
</evidence>
<dbReference type="GO" id="GO:0006281">
    <property type="term" value="P:DNA repair"/>
    <property type="evidence" value="ECO:0007669"/>
    <property type="project" value="UniProtKB-KW"/>
</dbReference>
<keyword evidence="10" id="KW-0067">ATP-binding</keyword>
<dbReference type="GO" id="GO:0030894">
    <property type="term" value="C:replisome"/>
    <property type="evidence" value="ECO:0007669"/>
    <property type="project" value="TreeGrafter"/>
</dbReference>
<organism evidence="20 21">
    <name type="scientific">Candidatus Falkowbacteria bacterium GW2011_GWE1_38_31</name>
    <dbReference type="NCBI Taxonomy" id="1618638"/>
    <lineage>
        <taxon>Bacteria</taxon>
        <taxon>Candidatus Falkowiibacteriota</taxon>
    </lineage>
</organism>
<dbReference type="Pfam" id="PF00271">
    <property type="entry name" value="Helicase_C"/>
    <property type="match status" value="1"/>
</dbReference>
<feature type="domain" description="Helicase C-terminal" evidence="19">
    <location>
        <begin position="211"/>
        <end position="360"/>
    </location>
</feature>
<evidence type="ECO:0000256" key="7">
    <source>
        <dbReference type="ARBA" id="ARBA00022801"/>
    </source>
</evidence>
<dbReference type="GO" id="GO:0005737">
    <property type="term" value="C:cytoplasm"/>
    <property type="evidence" value="ECO:0007669"/>
    <property type="project" value="TreeGrafter"/>
</dbReference>
<name>A0A0G0K632_9BACT</name>
<comment type="cofactor">
    <cofactor evidence="2">
        <name>Zn(2+)</name>
        <dbReference type="ChEBI" id="CHEBI:29105"/>
    </cofactor>
</comment>
<comment type="catalytic activity">
    <reaction evidence="15">
        <text>Couples ATP hydrolysis with the unwinding of duplex DNA by translocating in the 3'-5' direction.</text>
        <dbReference type="EC" id="5.6.2.4"/>
    </reaction>
</comment>
<dbReference type="SUPFAM" id="SSF46785">
    <property type="entry name" value="Winged helix' DNA-binding domain"/>
    <property type="match status" value="1"/>
</dbReference>
<dbReference type="InterPro" id="IPR044876">
    <property type="entry name" value="HRDC_dom_sf"/>
</dbReference>
<feature type="domain" description="Helicase ATP-binding" evidence="18">
    <location>
        <begin position="22"/>
        <end position="190"/>
    </location>
</feature>
<dbReference type="InterPro" id="IPR029491">
    <property type="entry name" value="Helicase_HTH"/>
</dbReference>
<evidence type="ECO:0000256" key="3">
    <source>
        <dbReference type="ARBA" id="ARBA00005446"/>
    </source>
</evidence>
<dbReference type="InterPro" id="IPR006293">
    <property type="entry name" value="DNA_helicase_ATP-dep_RecQ_bac"/>
</dbReference>
<evidence type="ECO:0000313" key="20">
    <source>
        <dbReference type="EMBL" id="KKQ70935.1"/>
    </source>
</evidence>
<dbReference type="GO" id="GO:0016787">
    <property type="term" value="F:hydrolase activity"/>
    <property type="evidence" value="ECO:0007669"/>
    <property type="project" value="UniProtKB-KW"/>
</dbReference>
<dbReference type="PROSITE" id="PS50967">
    <property type="entry name" value="HRDC"/>
    <property type="match status" value="1"/>
</dbReference>
<evidence type="ECO:0000256" key="14">
    <source>
        <dbReference type="ARBA" id="ARBA00023235"/>
    </source>
</evidence>
<dbReference type="InterPro" id="IPR018982">
    <property type="entry name" value="RQC_domain"/>
</dbReference>
<dbReference type="Gene3D" id="1.10.150.80">
    <property type="entry name" value="HRDC domain"/>
    <property type="match status" value="1"/>
</dbReference>
<evidence type="ECO:0000313" key="21">
    <source>
        <dbReference type="Proteomes" id="UP000034022"/>
    </source>
</evidence>
<keyword evidence="5" id="KW-0547">Nucleotide-binding</keyword>
<dbReference type="NCBIfam" id="TIGR00614">
    <property type="entry name" value="recQ_fam"/>
    <property type="match status" value="1"/>
</dbReference>
<dbReference type="InterPro" id="IPR010997">
    <property type="entry name" value="HRDC-like_sf"/>
</dbReference>
<dbReference type="SMART" id="SM00490">
    <property type="entry name" value="HELICc"/>
    <property type="match status" value="1"/>
</dbReference>
<dbReference type="GO" id="GO:0005524">
    <property type="term" value="F:ATP binding"/>
    <property type="evidence" value="ECO:0007669"/>
    <property type="project" value="UniProtKB-KW"/>
</dbReference>
<dbReference type="FunFam" id="3.40.50.300:FF:000296">
    <property type="entry name" value="ATP-dependent DNA helicase RecQ"/>
    <property type="match status" value="1"/>
</dbReference>
<dbReference type="Pfam" id="PF14493">
    <property type="entry name" value="HTH_40"/>
    <property type="match status" value="1"/>
</dbReference>
<keyword evidence="9" id="KW-0862">Zinc</keyword>
<dbReference type="Gene3D" id="1.10.10.1390">
    <property type="entry name" value="ATP-dependent DNA helicase RecQ"/>
    <property type="match status" value="1"/>
</dbReference>
<dbReference type="GO" id="GO:0043590">
    <property type="term" value="C:bacterial nucleoid"/>
    <property type="evidence" value="ECO:0007669"/>
    <property type="project" value="TreeGrafter"/>
</dbReference>
<dbReference type="PANTHER" id="PTHR13710">
    <property type="entry name" value="DNA HELICASE RECQ FAMILY MEMBER"/>
    <property type="match status" value="1"/>
</dbReference>
<dbReference type="Gene3D" id="1.10.10.10">
    <property type="entry name" value="Winged helix-like DNA-binding domain superfamily/Winged helix DNA-binding domain"/>
    <property type="match status" value="1"/>
</dbReference>
<dbReference type="Pfam" id="PF00570">
    <property type="entry name" value="HRDC"/>
    <property type="match status" value="1"/>
</dbReference>
<dbReference type="EMBL" id="LBUU01000002">
    <property type="protein sequence ID" value="KKQ70935.1"/>
    <property type="molecule type" value="Genomic_DNA"/>
</dbReference>
<evidence type="ECO:0000259" key="18">
    <source>
        <dbReference type="PROSITE" id="PS51192"/>
    </source>
</evidence>
<dbReference type="Pfam" id="PF16124">
    <property type="entry name" value="RecQ_Zn_bind"/>
    <property type="match status" value="1"/>
</dbReference>
<comment type="cofactor">
    <cofactor evidence="1">
        <name>Mg(2+)</name>
        <dbReference type="ChEBI" id="CHEBI:18420"/>
    </cofactor>
</comment>
<dbReference type="GO" id="GO:0009378">
    <property type="term" value="F:four-way junction helicase activity"/>
    <property type="evidence" value="ECO:0007669"/>
    <property type="project" value="TreeGrafter"/>
</dbReference>
<evidence type="ECO:0000259" key="17">
    <source>
        <dbReference type="PROSITE" id="PS50967"/>
    </source>
</evidence>
<evidence type="ECO:0000256" key="10">
    <source>
        <dbReference type="ARBA" id="ARBA00022840"/>
    </source>
</evidence>
<dbReference type="InterPro" id="IPR032284">
    <property type="entry name" value="RecQ_Zn-bd"/>
</dbReference>
<dbReference type="PROSITE" id="PS51192">
    <property type="entry name" value="HELICASE_ATP_BIND_1"/>
    <property type="match status" value="1"/>
</dbReference>
<dbReference type="GO" id="GO:0006310">
    <property type="term" value="P:DNA recombination"/>
    <property type="evidence" value="ECO:0007669"/>
    <property type="project" value="UniProtKB-UniRule"/>
</dbReference>
<protein>
    <recommendedName>
        <fullName evidence="16">DNA helicase RecQ</fullName>
        <ecNumber evidence="16">5.6.2.4</ecNumber>
    </recommendedName>
</protein>
<evidence type="ECO:0000256" key="13">
    <source>
        <dbReference type="ARBA" id="ARBA00023204"/>
    </source>
</evidence>
<dbReference type="GO" id="GO:0003677">
    <property type="term" value="F:DNA binding"/>
    <property type="evidence" value="ECO:0007669"/>
    <property type="project" value="UniProtKB-KW"/>
</dbReference>
<evidence type="ECO:0000256" key="11">
    <source>
        <dbReference type="ARBA" id="ARBA00023125"/>
    </source>
</evidence>
<evidence type="ECO:0000259" key="19">
    <source>
        <dbReference type="PROSITE" id="PS51194"/>
    </source>
</evidence>
<evidence type="ECO:0000256" key="6">
    <source>
        <dbReference type="ARBA" id="ARBA00022763"/>
    </source>
</evidence>
<evidence type="ECO:0000256" key="9">
    <source>
        <dbReference type="ARBA" id="ARBA00022833"/>
    </source>
</evidence>
<keyword evidence="8 20" id="KW-0347">Helicase</keyword>
<gene>
    <name evidence="20" type="ORF">US91_C0002G0014</name>
</gene>
<dbReference type="GO" id="GO:0043138">
    <property type="term" value="F:3'-5' DNA helicase activity"/>
    <property type="evidence" value="ECO:0007669"/>
    <property type="project" value="UniProtKB-EC"/>
</dbReference>
<evidence type="ECO:0000256" key="5">
    <source>
        <dbReference type="ARBA" id="ARBA00022741"/>
    </source>
</evidence>
<accession>A0A0G0K632</accession>
<dbReference type="InterPro" id="IPR027417">
    <property type="entry name" value="P-loop_NTPase"/>
</dbReference>
<dbReference type="GO" id="GO:0009432">
    <property type="term" value="P:SOS response"/>
    <property type="evidence" value="ECO:0007669"/>
    <property type="project" value="UniProtKB-UniRule"/>
</dbReference>
<comment type="caution">
    <text evidence="20">The sequence shown here is derived from an EMBL/GenBank/DDBJ whole genome shotgun (WGS) entry which is preliminary data.</text>
</comment>
<dbReference type="PROSITE" id="PS51194">
    <property type="entry name" value="HELICASE_CTER"/>
    <property type="match status" value="1"/>
</dbReference>
<dbReference type="Pfam" id="PF09382">
    <property type="entry name" value="RQC"/>
    <property type="match status" value="1"/>
</dbReference>
<keyword evidence="11" id="KW-0238">DNA-binding</keyword>
<dbReference type="SUPFAM" id="SSF52540">
    <property type="entry name" value="P-loop containing nucleoside triphosphate hydrolases"/>
    <property type="match status" value="1"/>
</dbReference>
<dbReference type="InterPro" id="IPR001650">
    <property type="entry name" value="Helicase_C-like"/>
</dbReference>
<dbReference type="Pfam" id="PF00270">
    <property type="entry name" value="DEAD"/>
    <property type="match status" value="1"/>
</dbReference>
<proteinExistence type="inferred from homology"/>
<keyword evidence="14" id="KW-0413">Isomerase</keyword>
<keyword evidence="13" id="KW-0234">DNA repair</keyword>
<evidence type="ECO:0000256" key="4">
    <source>
        <dbReference type="ARBA" id="ARBA00022723"/>
    </source>
</evidence>
<evidence type="ECO:0000256" key="1">
    <source>
        <dbReference type="ARBA" id="ARBA00001946"/>
    </source>
</evidence>
<feature type="domain" description="HRDC" evidence="17">
    <location>
        <begin position="517"/>
        <end position="597"/>
    </location>
</feature>
<dbReference type="GO" id="GO:0006260">
    <property type="term" value="P:DNA replication"/>
    <property type="evidence" value="ECO:0007669"/>
    <property type="project" value="InterPro"/>
</dbReference>
<keyword evidence="12" id="KW-0233">DNA recombination</keyword>
<dbReference type="NCBIfam" id="TIGR01389">
    <property type="entry name" value="recQ"/>
    <property type="match status" value="1"/>
</dbReference>
<keyword evidence="7" id="KW-0378">Hydrolase</keyword>
<sequence>MNNLLKKYFGYDNFRPMQKEVIDSVVAGRDVFVLMPTGGGKSLCYQLPALHMPGITIVVSPLIALMKDQVDALRANGVKAEFINSSLTPNEIGAICARAEKGDLKILYIAPERFALQNFQIFLRSLKINLIAVDEAHCISEWGHDFRPDYRNLSQLKLMFPNIPLIALTATATAKVREDILRQLRISKAEVFVSGFNRENLHLSVIEKKQALPKLIALLQNYQNESVIIYCFSRKETEELAENLRLNNFSAIAYHAGLEREKRKAVQDKFIKDKVNIIVATIAFGMGIDKPDVRLVVHYTFPKTLEGYYQEIGRAGRDGLKSECILFYTYADARKHQFFINQIEDYELRARAEQKLNEVLSYCDLSSCRKKYLLKYFGEELLHDNCEACDSCLKTKEYFDASIIAKKILSAILRTHSRFGKNHVIEVLLGRKNKKIIGNNHDKLSVYGIVDDFSEDELSSVFNQLREQDYIAKAEGQYPTFSVTKKGMLFLNSNDIIRMEKPEQKEQTKTRAKAGDLDYNMELFEELRLLRRDIAAKENVPPFVIFGDVSLREMAYYLPQDKNAFADISGVGAAKLEQFGEVFLQVINDFILNNNIDASALPIKSQKSTVTKVSPVRTARHSKTKEMILAKMPIAEIAKAQDLAFGTIINHIEKLIEAGEKLDLEYLKPVAVRFDAIADAFEQCGDERLRPVFDYLEEKFWYDELKLVRVILRNFKL</sequence>
<dbReference type="PANTHER" id="PTHR13710:SF105">
    <property type="entry name" value="ATP-DEPENDENT DNA HELICASE Q1"/>
    <property type="match status" value="1"/>
</dbReference>
<dbReference type="SMART" id="SM00487">
    <property type="entry name" value="DEXDc"/>
    <property type="match status" value="1"/>
</dbReference>
<keyword evidence="6" id="KW-0227">DNA damage</keyword>
<dbReference type="CDD" id="cd17920">
    <property type="entry name" value="DEXHc_RecQ"/>
    <property type="match status" value="1"/>
</dbReference>
<dbReference type="SMART" id="SM00341">
    <property type="entry name" value="HRDC"/>
    <property type="match status" value="1"/>
</dbReference>
<dbReference type="SMART" id="SM00956">
    <property type="entry name" value="RQC"/>
    <property type="match status" value="1"/>
</dbReference>
<dbReference type="PATRIC" id="fig|1618638.3.peg.226"/>
<comment type="similarity">
    <text evidence="3">Belongs to the helicase family. RecQ subfamily.</text>
</comment>
<dbReference type="SUPFAM" id="SSF47819">
    <property type="entry name" value="HRDC-like"/>
    <property type="match status" value="1"/>
</dbReference>
<dbReference type="Proteomes" id="UP000034022">
    <property type="component" value="Unassembled WGS sequence"/>
</dbReference>
<dbReference type="InterPro" id="IPR014001">
    <property type="entry name" value="Helicase_ATP-bd"/>
</dbReference>
<dbReference type="AlphaFoldDB" id="A0A0G0K632"/>
<dbReference type="InterPro" id="IPR004589">
    <property type="entry name" value="DNA_helicase_ATP-dep_RecQ"/>
</dbReference>
<dbReference type="InterPro" id="IPR002121">
    <property type="entry name" value="HRDC_dom"/>
</dbReference>
<dbReference type="GO" id="GO:0046872">
    <property type="term" value="F:metal ion binding"/>
    <property type="evidence" value="ECO:0007669"/>
    <property type="project" value="UniProtKB-KW"/>
</dbReference>
<evidence type="ECO:0000256" key="2">
    <source>
        <dbReference type="ARBA" id="ARBA00001947"/>
    </source>
</evidence>
<dbReference type="InterPro" id="IPR036388">
    <property type="entry name" value="WH-like_DNA-bd_sf"/>
</dbReference>
<evidence type="ECO:0000256" key="8">
    <source>
        <dbReference type="ARBA" id="ARBA00022806"/>
    </source>
</evidence>
<dbReference type="InterPro" id="IPR011545">
    <property type="entry name" value="DEAD/DEAH_box_helicase_dom"/>
</dbReference>
<dbReference type="InterPro" id="IPR036390">
    <property type="entry name" value="WH_DNA-bd_sf"/>
</dbReference>
<dbReference type="FunFam" id="3.40.50.300:FF:000156">
    <property type="entry name" value="ATP-dependent DNA helicase recQ"/>
    <property type="match status" value="1"/>
</dbReference>
<dbReference type="EC" id="5.6.2.4" evidence="16"/>